<evidence type="ECO:0000313" key="1">
    <source>
        <dbReference type="EMBL" id="CAG6459596.1"/>
    </source>
</evidence>
<dbReference type="EMBL" id="HBUE01038017">
    <property type="protein sequence ID" value="CAG6459596.1"/>
    <property type="molecule type" value="Transcribed_RNA"/>
</dbReference>
<dbReference type="AlphaFoldDB" id="A0A8D8F5Z0"/>
<name>A0A8D8F5Z0_CULPI</name>
<proteinExistence type="predicted"/>
<organism evidence="1">
    <name type="scientific">Culex pipiens</name>
    <name type="common">House mosquito</name>
    <dbReference type="NCBI Taxonomy" id="7175"/>
    <lineage>
        <taxon>Eukaryota</taxon>
        <taxon>Metazoa</taxon>
        <taxon>Ecdysozoa</taxon>
        <taxon>Arthropoda</taxon>
        <taxon>Hexapoda</taxon>
        <taxon>Insecta</taxon>
        <taxon>Pterygota</taxon>
        <taxon>Neoptera</taxon>
        <taxon>Endopterygota</taxon>
        <taxon>Diptera</taxon>
        <taxon>Nematocera</taxon>
        <taxon>Culicoidea</taxon>
        <taxon>Culicidae</taxon>
        <taxon>Culicinae</taxon>
        <taxon>Culicini</taxon>
        <taxon>Culex</taxon>
        <taxon>Culex</taxon>
    </lineage>
</organism>
<protein>
    <submittedName>
        <fullName evidence="1">(northern house mosquito) hypothetical protein</fullName>
    </submittedName>
</protein>
<accession>A0A8D8F5Z0</accession>
<reference evidence="1" key="1">
    <citation type="submission" date="2021-05" db="EMBL/GenBank/DDBJ databases">
        <authorList>
            <person name="Alioto T."/>
            <person name="Alioto T."/>
            <person name="Gomez Garrido J."/>
        </authorList>
    </citation>
    <scope>NUCLEOTIDE SEQUENCE</scope>
</reference>
<sequence>MIRITIRFALITRKVRNTMNRACSTSNGCSWPRKLTLAKRSSEQLILFIAGATRCLPAFRSITTTTLYFPSAHSSESAVNSSRPGSRFLPSRPLLSYRHISSVRLLQYAEEAGLPCRTSFHDRRR</sequence>